<dbReference type="AlphaFoldDB" id="A0A382HK86"/>
<reference evidence="3" key="1">
    <citation type="submission" date="2018-05" db="EMBL/GenBank/DDBJ databases">
        <authorList>
            <person name="Lanie J.A."/>
            <person name="Ng W.-L."/>
            <person name="Kazmierczak K.M."/>
            <person name="Andrzejewski T.M."/>
            <person name="Davidsen T.M."/>
            <person name="Wayne K.J."/>
            <person name="Tettelin H."/>
            <person name="Glass J.I."/>
            <person name="Rusch D."/>
            <person name="Podicherti R."/>
            <person name="Tsui H.-C.T."/>
            <person name="Winkler M.E."/>
        </authorList>
    </citation>
    <scope>NUCLEOTIDE SEQUENCE</scope>
</reference>
<accession>A0A382HK86</accession>
<keyword evidence="1" id="KW-0812">Transmembrane</keyword>
<sequence length="72" mass="7980">MDLRETFELSTAGLMSHKLRTILTMLGIIFGVGAVISMLSIGEGAKQEALDQISQMGIHNIIVQHWNPEEEE</sequence>
<dbReference type="InterPro" id="IPR025857">
    <property type="entry name" value="MacB_PCD"/>
</dbReference>
<evidence type="ECO:0000256" key="1">
    <source>
        <dbReference type="SAM" id="Phobius"/>
    </source>
</evidence>
<name>A0A382HK86_9ZZZZ</name>
<dbReference type="Pfam" id="PF12704">
    <property type="entry name" value="MacB_PCD"/>
    <property type="match status" value="1"/>
</dbReference>
<dbReference type="EMBL" id="UINC01061663">
    <property type="protein sequence ID" value="SVB87475.1"/>
    <property type="molecule type" value="Genomic_DNA"/>
</dbReference>
<protein>
    <recommendedName>
        <fullName evidence="2">MacB-like periplasmic core domain-containing protein</fullName>
    </recommendedName>
</protein>
<feature type="transmembrane region" description="Helical" evidence="1">
    <location>
        <begin position="21"/>
        <end position="41"/>
    </location>
</feature>
<feature type="non-terminal residue" evidence="3">
    <location>
        <position position="72"/>
    </location>
</feature>
<feature type="domain" description="MacB-like periplasmic core" evidence="2">
    <location>
        <begin position="21"/>
        <end position="64"/>
    </location>
</feature>
<evidence type="ECO:0000313" key="3">
    <source>
        <dbReference type="EMBL" id="SVB87475.1"/>
    </source>
</evidence>
<keyword evidence="1" id="KW-0472">Membrane</keyword>
<organism evidence="3">
    <name type="scientific">marine metagenome</name>
    <dbReference type="NCBI Taxonomy" id="408172"/>
    <lineage>
        <taxon>unclassified sequences</taxon>
        <taxon>metagenomes</taxon>
        <taxon>ecological metagenomes</taxon>
    </lineage>
</organism>
<proteinExistence type="predicted"/>
<evidence type="ECO:0000259" key="2">
    <source>
        <dbReference type="Pfam" id="PF12704"/>
    </source>
</evidence>
<keyword evidence="1" id="KW-1133">Transmembrane helix</keyword>
<gene>
    <name evidence="3" type="ORF">METZ01_LOCUS240329</name>
</gene>